<dbReference type="Gramene" id="HORVU.MOREX.r3.2HG0101070.1">
    <property type="protein sequence ID" value="HORVU.MOREX.r3.2HG0101070.1.CDS1"/>
    <property type="gene ID" value="HORVU.MOREX.r3.2HG0101070"/>
</dbReference>
<keyword evidence="1" id="KW-0808">Transferase</keyword>
<keyword evidence="4" id="KW-1185">Reference proteome</keyword>
<reference evidence="4" key="1">
    <citation type="journal article" date="2012" name="Nature">
        <title>A physical, genetic and functional sequence assembly of the barley genome.</title>
        <authorList>
            <consortium name="The International Barley Genome Sequencing Consortium"/>
            <person name="Mayer K.F."/>
            <person name="Waugh R."/>
            <person name="Brown J.W."/>
            <person name="Schulman A."/>
            <person name="Langridge P."/>
            <person name="Platzer M."/>
            <person name="Fincher G.B."/>
            <person name="Muehlbauer G.J."/>
            <person name="Sato K."/>
            <person name="Close T.J."/>
            <person name="Wise R.P."/>
            <person name="Stein N."/>
        </authorList>
    </citation>
    <scope>NUCLEOTIDE SEQUENCE [LARGE SCALE GENOMIC DNA]</scope>
    <source>
        <strain evidence="4">cv. Morex</strain>
    </source>
</reference>
<dbReference type="InterPro" id="IPR023213">
    <property type="entry name" value="CAT-like_dom_sf"/>
</dbReference>
<organism evidence="3 4">
    <name type="scientific">Hordeum vulgare subsp. vulgare</name>
    <name type="common">Domesticated barley</name>
    <dbReference type="NCBI Taxonomy" id="112509"/>
    <lineage>
        <taxon>Eukaryota</taxon>
        <taxon>Viridiplantae</taxon>
        <taxon>Streptophyta</taxon>
        <taxon>Embryophyta</taxon>
        <taxon>Tracheophyta</taxon>
        <taxon>Spermatophyta</taxon>
        <taxon>Magnoliopsida</taxon>
        <taxon>Liliopsida</taxon>
        <taxon>Poales</taxon>
        <taxon>Poaceae</taxon>
        <taxon>BOP clade</taxon>
        <taxon>Pooideae</taxon>
        <taxon>Triticodae</taxon>
        <taxon>Triticeae</taxon>
        <taxon>Hordeinae</taxon>
        <taxon>Hordeum</taxon>
    </lineage>
</organism>
<name>A0A8I7B1Y7_HORVV</name>
<dbReference type="Gramene" id="HORVU.MOREX.r2.2HG0083370.1">
    <property type="protein sequence ID" value="HORVU.MOREX.r2.2HG0083370.1.CDS.1"/>
    <property type="gene ID" value="HORVU.MOREX.r2.2HG0083370"/>
</dbReference>
<sequence length="462" mass="49506">MNHVQIMSRRMVRPEPVTSLSPEPETTMDLTPWDLSLIALEYNQKGVLLPKPPTTTGGHGHVAVVDRLASSFVRALGRFYPYAGRLAVAPGSNADGEQGESIAISLRCNMEGAEFIHAVAPGVTVADINESLYTPRAVWSFFPFVGLHGVDAAAGAHPLLAAQVTELADGFFVAMSLNHGIADGTAFWHFFNTWSQFSRQGDDAISSPLPVHQRWFVDGFHVPVPLPFGKLEDIPVIRRTDGHPAWVHGECILHFSAESVRKLKAKANAEMSGTTTISSLQALLGHLWIAVSRARRLAPNQTTSYTLLVGCRGKLDGLTAAYAGDAVALVEAVSTAGEIIERGLGWTASLLNKVVTAFNEASERDRLESWPKNPSFACVPPHPTATDMVVTGGSPRFDVYGNDFGWGQPVAVRTGPANKSDGSANVHEGRGARGSITLEVCLAPQVLARLVADEEFMSAASA</sequence>
<dbReference type="GO" id="GO:0016747">
    <property type="term" value="F:acyltransferase activity, transferring groups other than amino-acyl groups"/>
    <property type="evidence" value="ECO:0000318"/>
    <property type="project" value="GO_Central"/>
</dbReference>
<dbReference type="InterPro" id="IPR051283">
    <property type="entry name" value="Sec_Metabolite_Acyltrans"/>
</dbReference>
<evidence type="ECO:0008006" key="5">
    <source>
        <dbReference type="Google" id="ProtNLM"/>
    </source>
</evidence>
<dbReference type="Proteomes" id="UP000011116">
    <property type="component" value="Chromosome 2H"/>
</dbReference>
<protein>
    <recommendedName>
        <fullName evidence="5">Acetyltransferase</fullName>
    </recommendedName>
</protein>
<evidence type="ECO:0000313" key="3">
    <source>
        <dbReference type="EnsemblPlants" id="HORVU.MOREX.r3.2HG0101070.1.CDS1"/>
    </source>
</evidence>
<evidence type="ECO:0000313" key="4">
    <source>
        <dbReference type="Proteomes" id="UP000011116"/>
    </source>
</evidence>
<accession>A0A8I7B1Y7</accession>
<dbReference type="SMR" id="A0A8I7B1Y7"/>
<gene>
    <name evidence="3" type="primary">LOC123429347</name>
</gene>
<dbReference type="EnsemblPlants" id="HORVU.MOREX.r3.2HG0101070.1">
    <property type="protein sequence ID" value="HORVU.MOREX.r3.2HG0101070.1.CDS1"/>
    <property type="gene ID" value="HORVU.MOREX.r3.2HG0101070"/>
</dbReference>
<dbReference type="Gene3D" id="3.30.559.10">
    <property type="entry name" value="Chloramphenicol acetyltransferase-like domain"/>
    <property type="match status" value="2"/>
</dbReference>
<evidence type="ECO:0000256" key="1">
    <source>
        <dbReference type="ARBA" id="ARBA00022679"/>
    </source>
</evidence>
<dbReference type="AlphaFoldDB" id="A0A8I7B1Y7"/>
<evidence type="ECO:0000256" key="2">
    <source>
        <dbReference type="SAM" id="MobiDB-lite"/>
    </source>
</evidence>
<dbReference type="GO" id="GO:0005737">
    <property type="term" value="C:cytoplasm"/>
    <property type="evidence" value="ECO:0000318"/>
    <property type="project" value="GO_Central"/>
</dbReference>
<dbReference type="Pfam" id="PF02458">
    <property type="entry name" value="Transferase"/>
    <property type="match status" value="1"/>
</dbReference>
<reference evidence="3" key="3">
    <citation type="submission" date="2022-01" db="UniProtKB">
        <authorList>
            <consortium name="EnsemblPlants"/>
        </authorList>
    </citation>
    <scope>IDENTIFICATION</scope>
    <source>
        <strain evidence="3">subsp. vulgare</strain>
    </source>
</reference>
<reference evidence="3" key="2">
    <citation type="submission" date="2020-10" db="EMBL/GenBank/DDBJ databases">
        <authorList>
            <person name="Scholz U."/>
            <person name="Mascher M."/>
            <person name="Fiebig A."/>
        </authorList>
    </citation>
    <scope>NUCLEOTIDE SEQUENCE [LARGE SCALE GENOMIC DNA]</scope>
    <source>
        <strain evidence="3">cv. Morex</strain>
    </source>
</reference>
<dbReference type="PANTHER" id="PTHR31896:SF59">
    <property type="entry name" value="ACETYLTRANSFERASE"/>
    <property type="match status" value="1"/>
</dbReference>
<dbReference type="PANTHER" id="PTHR31896">
    <property type="entry name" value="FAMILY REGULATORY PROTEIN, PUTATIVE (AFU_ORTHOLOGUE AFUA_3G14730)-RELATED"/>
    <property type="match status" value="1"/>
</dbReference>
<dbReference type="OrthoDB" id="636569at2759"/>
<feature type="region of interest" description="Disordered" evidence="2">
    <location>
        <begin position="1"/>
        <end position="26"/>
    </location>
</feature>
<proteinExistence type="predicted"/>